<dbReference type="Gene3D" id="3.30.70.240">
    <property type="match status" value="1"/>
</dbReference>
<dbReference type="PANTHER" id="PTHR16301:SF20">
    <property type="entry name" value="IMPACT FAMILY MEMBER YIGZ"/>
    <property type="match status" value="1"/>
</dbReference>
<organism evidence="4 5">
    <name type="scientific">Dellaglioa algida DSM 15638</name>
    <dbReference type="NCBI Taxonomy" id="1423719"/>
    <lineage>
        <taxon>Bacteria</taxon>
        <taxon>Bacillati</taxon>
        <taxon>Bacillota</taxon>
        <taxon>Bacilli</taxon>
        <taxon>Lactobacillales</taxon>
        <taxon>Lactobacillaceae</taxon>
        <taxon>Dellaglioa</taxon>
    </lineage>
</organism>
<dbReference type="RefSeq" id="WP_057974277.1">
    <property type="nucleotide sequence ID" value="NZ_AZDI01000005.1"/>
</dbReference>
<evidence type="ECO:0000313" key="5">
    <source>
        <dbReference type="Proteomes" id="UP000051450"/>
    </source>
</evidence>
<dbReference type="InterPro" id="IPR023582">
    <property type="entry name" value="Impact"/>
</dbReference>
<dbReference type="OrthoDB" id="9813771at2"/>
<dbReference type="SUPFAM" id="SSF54980">
    <property type="entry name" value="EF-G C-terminal domain-like"/>
    <property type="match status" value="1"/>
</dbReference>
<keyword evidence="5" id="KW-1185">Reference proteome</keyword>
<proteinExistence type="inferred from homology"/>
<dbReference type="AlphaFoldDB" id="A0A0R1HR38"/>
<dbReference type="InterPro" id="IPR035647">
    <property type="entry name" value="EFG_III/V"/>
</dbReference>
<dbReference type="InterPro" id="IPR015269">
    <property type="entry name" value="UPF0029_Impact_C"/>
</dbReference>
<comment type="caution">
    <text evidence="4">The sequence shown here is derived from an EMBL/GenBank/DDBJ whole genome shotgun (WGS) entry which is preliminary data.</text>
</comment>
<accession>A0A0R1HR38</accession>
<dbReference type="EMBL" id="AZDI01000005">
    <property type="protein sequence ID" value="KRK45762.1"/>
    <property type="molecule type" value="Genomic_DNA"/>
</dbReference>
<dbReference type="Pfam" id="PF09186">
    <property type="entry name" value="DUF1949"/>
    <property type="match status" value="1"/>
</dbReference>
<sequence length="211" mass="23560">MSKNYLTIKKSGSDTLIEKKSAFICQIARITNEEEALIFIASVRKLEPKARHHCFAYTFNLDSEIQRQSDDGEPSGTAGVPILEVIKAKQLKNICIVVSRKFGGIKLGTGGLIRAYSNAASQTIDAIGVVERILQTELICQVAYQNVGKLENYLEKNNIIIQHVTYLESVSFTLAVDQKELTTLQDHLIDLLNNQVTFKLGQNLYNELSIQ</sequence>
<evidence type="ECO:0000313" key="4">
    <source>
        <dbReference type="EMBL" id="KRK45762.1"/>
    </source>
</evidence>
<feature type="domain" description="UPF0029" evidence="3">
    <location>
        <begin position="140"/>
        <end position="195"/>
    </location>
</feature>
<comment type="similarity">
    <text evidence="1">Belongs to the IMPACT family.</text>
</comment>
<dbReference type="InterPro" id="IPR036956">
    <property type="entry name" value="Impact_N_sf"/>
</dbReference>
<protein>
    <recommendedName>
        <fullName evidence="6">YigZ family protein</fullName>
    </recommendedName>
</protein>
<dbReference type="Pfam" id="PF01205">
    <property type="entry name" value="Impact_N"/>
    <property type="match status" value="1"/>
</dbReference>
<dbReference type="InterPro" id="IPR001498">
    <property type="entry name" value="Impact_N"/>
</dbReference>
<dbReference type="InterPro" id="IPR020568">
    <property type="entry name" value="Ribosomal_Su5_D2-typ_SF"/>
</dbReference>
<dbReference type="GO" id="GO:0005737">
    <property type="term" value="C:cytoplasm"/>
    <property type="evidence" value="ECO:0007669"/>
    <property type="project" value="TreeGrafter"/>
</dbReference>
<dbReference type="PATRIC" id="fig|1423719.4.peg.1242"/>
<dbReference type="GO" id="GO:0006446">
    <property type="term" value="P:regulation of translational initiation"/>
    <property type="evidence" value="ECO:0007669"/>
    <property type="project" value="TreeGrafter"/>
</dbReference>
<dbReference type="SUPFAM" id="SSF54211">
    <property type="entry name" value="Ribosomal protein S5 domain 2-like"/>
    <property type="match status" value="1"/>
</dbReference>
<evidence type="ECO:0000259" key="2">
    <source>
        <dbReference type="Pfam" id="PF01205"/>
    </source>
</evidence>
<reference evidence="4 5" key="1">
    <citation type="journal article" date="2015" name="Genome Announc.">
        <title>Expanding the biotechnology potential of lactobacilli through comparative genomics of 213 strains and associated genera.</title>
        <authorList>
            <person name="Sun Z."/>
            <person name="Harris H.M."/>
            <person name="McCann A."/>
            <person name="Guo C."/>
            <person name="Argimon S."/>
            <person name="Zhang W."/>
            <person name="Yang X."/>
            <person name="Jeffery I.B."/>
            <person name="Cooney J.C."/>
            <person name="Kagawa T.F."/>
            <person name="Liu W."/>
            <person name="Song Y."/>
            <person name="Salvetti E."/>
            <person name="Wrobel A."/>
            <person name="Rasinkangas P."/>
            <person name="Parkhill J."/>
            <person name="Rea M.C."/>
            <person name="O'Sullivan O."/>
            <person name="Ritari J."/>
            <person name="Douillard F.P."/>
            <person name="Paul Ross R."/>
            <person name="Yang R."/>
            <person name="Briner A.E."/>
            <person name="Felis G.E."/>
            <person name="de Vos W.M."/>
            <person name="Barrangou R."/>
            <person name="Klaenhammer T.R."/>
            <person name="Caufield P.W."/>
            <person name="Cui Y."/>
            <person name="Zhang H."/>
            <person name="O'Toole P.W."/>
        </authorList>
    </citation>
    <scope>NUCLEOTIDE SEQUENCE [LARGE SCALE GENOMIC DNA]</scope>
    <source>
        <strain evidence="4 5">DSM 15638</strain>
    </source>
</reference>
<gene>
    <name evidence="4" type="ORF">FC66_GL001221</name>
</gene>
<dbReference type="PANTHER" id="PTHR16301">
    <property type="entry name" value="IMPACT-RELATED"/>
    <property type="match status" value="1"/>
</dbReference>
<dbReference type="Gene3D" id="3.30.230.30">
    <property type="entry name" value="Impact, N-terminal domain"/>
    <property type="match status" value="1"/>
</dbReference>
<dbReference type="InterPro" id="IPR015796">
    <property type="entry name" value="Impact_YigZ-like"/>
</dbReference>
<evidence type="ECO:0000259" key="3">
    <source>
        <dbReference type="Pfam" id="PF09186"/>
    </source>
</evidence>
<evidence type="ECO:0000256" key="1">
    <source>
        <dbReference type="ARBA" id="ARBA00007665"/>
    </source>
</evidence>
<feature type="domain" description="Impact N-terminal" evidence="2">
    <location>
        <begin position="19"/>
        <end position="124"/>
    </location>
</feature>
<dbReference type="NCBIfam" id="TIGR00257">
    <property type="entry name" value="IMPACT_YIGZ"/>
    <property type="match status" value="1"/>
</dbReference>
<evidence type="ECO:0008006" key="6">
    <source>
        <dbReference type="Google" id="ProtNLM"/>
    </source>
</evidence>
<dbReference type="STRING" id="1423719.FC66_GL001221"/>
<dbReference type="Proteomes" id="UP000051450">
    <property type="component" value="Unassembled WGS sequence"/>
</dbReference>
<name>A0A0R1HR38_9LACO</name>